<evidence type="ECO:0000256" key="1">
    <source>
        <dbReference type="SAM" id="MobiDB-lite"/>
    </source>
</evidence>
<feature type="region of interest" description="Disordered" evidence="1">
    <location>
        <begin position="1"/>
        <end position="32"/>
    </location>
</feature>
<dbReference type="EMBL" id="BARW01004794">
    <property type="protein sequence ID" value="GAI66633.1"/>
    <property type="molecule type" value="Genomic_DNA"/>
</dbReference>
<sequence length="32" mass="3441">PDVPTEKPVKVTKTGGLDHSDRKSYSSEHASS</sequence>
<reference evidence="2" key="1">
    <citation type="journal article" date="2014" name="Front. Microbiol.">
        <title>High frequency of phylogenetically diverse reductive dehalogenase-homologous genes in deep subseafloor sedimentary metagenomes.</title>
        <authorList>
            <person name="Kawai M."/>
            <person name="Futagami T."/>
            <person name="Toyoda A."/>
            <person name="Takaki Y."/>
            <person name="Nishi S."/>
            <person name="Hori S."/>
            <person name="Arai W."/>
            <person name="Tsubouchi T."/>
            <person name="Morono Y."/>
            <person name="Uchiyama I."/>
            <person name="Ito T."/>
            <person name="Fujiyama A."/>
            <person name="Inagaki F."/>
            <person name="Takami H."/>
        </authorList>
    </citation>
    <scope>NUCLEOTIDE SEQUENCE</scope>
    <source>
        <strain evidence="2">Expedition CK06-06</strain>
    </source>
</reference>
<comment type="caution">
    <text evidence="2">The sequence shown here is derived from an EMBL/GenBank/DDBJ whole genome shotgun (WGS) entry which is preliminary data.</text>
</comment>
<dbReference type="AlphaFoldDB" id="X1QEK7"/>
<organism evidence="2">
    <name type="scientific">marine sediment metagenome</name>
    <dbReference type="NCBI Taxonomy" id="412755"/>
    <lineage>
        <taxon>unclassified sequences</taxon>
        <taxon>metagenomes</taxon>
        <taxon>ecological metagenomes</taxon>
    </lineage>
</organism>
<protein>
    <submittedName>
        <fullName evidence="2">Uncharacterized protein</fullName>
    </submittedName>
</protein>
<gene>
    <name evidence="2" type="ORF">S12H4_10934</name>
</gene>
<proteinExistence type="predicted"/>
<feature type="non-terminal residue" evidence="2">
    <location>
        <position position="1"/>
    </location>
</feature>
<accession>X1QEK7</accession>
<evidence type="ECO:0000313" key="2">
    <source>
        <dbReference type="EMBL" id="GAI66633.1"/>
    </source>
</evidence>
<feature type="compositionally biased region" description="Basic and acidic residues" evidence="1">
    <location>
        <begin position="16"/>
        <end position="32"/>
    </location>
</feature>
<name>X1QEK7_9ZZZZ</name>